<keyword evidence="3" id="KW-1185">Reference proteome</keyword>
<organism evidence="2 3">
    <name type="scientific">Streptomyces marokkonensis</name>
    <dbReference type="NCBI Taxonomy" id="324855"/>
    <lineage>
        <taxon>Bacteria</taxon>
        <taxon>Bacillati</taxon>
        <taxon>Actinomycetota</taxon>
        <taxon>Actinomycetes</taxon>
        <taxon>Kitasatosporales</taxon>
        <taxon>Streptomycetaceae</taxon>
        <taxon>Streptomyces</taxon>
    </lineage>
</organism>
<evidence type="ECO:0000313" key="2">
    <source>
        <dbReference type="EMBL" id="MFF1278634.1"/>
    </source>
</evidence>
<comment type="similarity">
    <text evidence="1">Belongs to the UPF0167 family.</text>
</comment>
<protein>
    <submittedName>
        <fullName evidence="2">CbrC family protein</fullName>
    </submittedName>
</protein>
<accession>A0ABW6QHC5</accession>
<reference evidence="2 3" key="1">
    <citation type="submission" date="2024-09" db="EMBL/GenBank/DDBJ databases">
        <title>The Natural Products Discovery Center: Release of the First 8490 Sequenced Strains for Exploring Actinobacteria Biosynthetic Diversity.</title>
        <authorList>
            <person name="Kalkreuter E."/>
            <person name="Kautsar S.A."/>
            <person name="Yang D."/>
            <person name="Bader C.D."/>
            <person name="Teijaro C.N."/>
            <person name="Fluegel L."/>
            <person name="Davis C.M."/>
            <person name="Simpson J.R."/>
            <person name="Lauterbach L."/>
            <person name="Steele A.D."/>
            <person name="Gui C."/>
            <person name="Meng S."/>
            <person name="Li G."/>
            <person name="Viehrig K."/>
            <person name="Ye F."/>
            <person name="Su P."/>
            <person name="Kiefer A.F."/>
            <person name="Nichols A."/>
            <person name="Cepeda A.J."/>
            <person name="Yan W."/>
            <person name="Fan B."/>
            <person name="Jiang Y."/>
            <person name="Adhikari A."/>
            <person name="Zheng C.-J."/>
            <person name="Schuster L."/>
            <person name="Cowan T.M."/>
            <person name="Smanski M.J."/>
            <person name="Chevrette M.G."/>
            <person name="De Carvalho L.P.S."/>
            <person name="Shen B."/>
        </authorList>
    </citation>
    <scope>NUCLEOTIDE SEQUENCE [LARGE SCALE GENOMIC DNA]</scope>
    <source>
        <strain evidence="2 3">NPDC058328</strain>
    </source>
</reference>
<evidence type="ECO:0000256" key="1">
    <source>
        <dbReference type="ARBA" id="ARBA00008525"/>
    </source>
</evidence>
<proteinExistence type="inferred from homology"/>
<comment type="caution">
    <text evidence="2">The sequence shown here is derived from an EMBL/GenBank/DDBJ whole genome shotgun (WGS) entry which is preliminary data.</text>
</comment>
<dbReference type="Proteomes" id="UP001601627">
    <property type="component" value="Unassembled WGS sequence"/>
</dbReference>
<dbReference type="EMBL" id="JBHVZQ010000063">
    <property type="protein sequence ID" value="MFF1278634.1"/>
    <property type="molecule type" value="Genomic_DNA"/>
</dbReference>
<sequence length="54" mass="6028">MSASLPFFRYHPDPLASGSIRASTDTCACCKRNTGWIYTATFYTAHEVELPRVS</sequence>
<dbReference type="Pfam" id="PF03691">
    <property type="entry name" value="UPF0167"/>
    <property type="match status" value="1"/>
</dbReference>
<gene>
    <name evidence="2" type="ORF">ACFVZC_35525</name>
</gene>
<evidence type="ECO:0000313" key="3">
    <source>
        <dbReference type="Proteomes" id="UP001601627"/>
    </source>
</evidence>
<dbReference type="InterPro" id="IPR005363">
    <property type="entry name" value="UPF0167"/>
</dbReference>
<name>A0ABW6QHC5_9ACTN</name>
<dbReference type="RefSeq" id="WP_388241320.1">
    <property type="nucleotide sequence ID" value="NZ_JBHVZQ010000063.1"/>
</dbReference>